<reference evidence="3" key="2">
    <citation type="submission" date="2020-05" db="UniProtKB">
        <authorList>
            <consortium name="EnsemblMetazoa"/>
        </authorList>
    </citation>
    <scope>IDENTIFICATION</scope>
    <source>
        <strain evidence="3">IAEA</strain>
    </source>
</reference>
<sequence length="1068" mass="121792">MYFRLVQQFQKLQKLPNLRYRANVNFFVKRSYATLQANNFKCLPASLASLRESFYVSAKCNMSQVAATETSKSNISNHITLEQCLGKLEAFHQLNGFVSNEHLLPLIESLNGTTNSNLTAEQFSSLLNVCGCETPALKPEERMDNFQQIWKSIEKDNLFTKEHYKIKLQALKYNRMPITNHQELLEEFKKVGGVFKEVLPDLLAVAGNSGNIKQATELLNEMRTSDLALTESDFNSLMLAYGRSGDLQGCKTVLDSMQAAGVFQSSETQSTSIVINMENNMEEAARALLKQFHGQFKSLEVLKMLRSLVWSSRISEEFVKQLVKQFDDDYLRGIEVPLGLRYICIELLHHSKLEFVSAIINSLPQPNFPENHDIDTFGSFLFHAMFRQKCSVTEIIDIATQLEDSMKNTRALFIAAELALRRNPPMALSIFDALIRRDQTLRPHYFWPLMMYNFRRSNEAGIMRTLSIMKNYGVECDQLTLKQYILPRLSLTLENPELALKQFENVGLKTSLILTPIVSHLLMHHKWIDVAPLVEKYTTKVNMSELIGPLCSVAVHVRATKKFHQYAKLLAVLIAKSGENKQDFIGQLLTELLYSQARFGSDLYSCHKLLHEIQKVGLYISPAAADTVKALLTESLTEDSKTERFPLITQKLREMTRKTLSLTVDGSQISSFVKHPRNMTLDELECHLVELEAKGMNTRGILRRMLQLSVRDNRLKRALELKQKCDHLKVHTSPGMLASITEMYVKLKDLNNAQQCLSKLQEDYPGFLVDEHKFIDYAALLVQNNQLTAAKTLLEDRAKNNRITGGDYLLKNVWNLLTSVAHQAALSQDLPPELNLTQEFRIFLQKLGYCRIHNTILGPEVRERLLRDDLPAAIKEFKHLAQQYKYTPLQFELLSLLVRLGNADSALQTQYKCSNELAQQFLSEVSEIITQVHGIVNMNSGLLLAFAESGTDNQLRRLLINPEFRINEELLIRNCEHLGEEGAVQTLTRLARGTRGLNRVIDEQNIYKMILNNFVKSNDHAAALKLYERLESDDELKISQDFVRTLVNLLRLNNVKIPSNLALKAQIT</sequence>
<dbReference type="InterPro" id="IPR057027">
    <property type="entry name" value="TPR_mt"/>
</dbReference>
<dbReference type="GO" id="GO:0003730">
    <property type="term" value="F:mRNA 3'-UTR binding"/>
    <property type="evidence" value="ECO:0007669"/>
    <property type="project" value="TreeGrafter"/>
</dbReference>
<dbReference type="PANTHER" id="PTHR46669:SF2">
    <property type="entry name" value="EG:BACN32G11.3 PROTEIN"/>
    <property type="match status" value="1"/>
</dbReference>
<accession>A0A1A9WFX4</accession>
<dbReference type="STRING" id="37001.A0A1A9WFX4"/>
<evidence type="ECO:0000313" key="3">
    <source>
        <dbReference type="EnsemblMetazoa" id="GBRI018310-PA"/>
    </source>
</evidence>
<evidence type="ECO:0000259" key="2">
    <source>
        <dbReference type="Pfam" id="PF23276"/>
    </source>
</evidence>
<keyword evidence="1" id="KW-0677">Repeat</keyword>
<dbReference type="InterPro" id="IPR033490">
    <property type="entry name" value="LRP130"/>
</dbReference>
<dbReference type="GO" id="GO:0005739">
    <property type="term" value="C:mitochondrion"/>
    <property type="evidence" value="ECO:0007669"/>
    <property type="project" value="TreeGrafter"/>
</dbReference>
<dbReference type="Pfam" id="PF23276">
    <property type="entry name" value="TPR_24"/>
    <property type="match status" value="1"/>
</dbReference>
<protein>
    <recommendedName>
        <fullName evidence="2">Pentatricopeptide repeat-containing protein-mitochondrial domain-containing protein</fullName>
    </recommendedName>
</protein>
<feature type="domain" description="Pentatricopeptide repeat-containing protein-mitochondrial" evidence="2">
    <location>
        <begin position="201"/>
        <end position="294"/>
    </location>
</feature>
<dbReference type="Proteomes" id="UP000091820">
    <property type="component" value="Unassembled WGS sequence"/>
</dbReference>
<dbReference type="GO" id="GO:0070129">
    <property type="term" value="P:regulation of mitochondrial translation"/>
    <property type="evidence" value="ECO:0007669"/>
    <property type="project" value="TreeGrafter"/>
</dbReference>
<evidence type="ECO:0000256" key="1">
    <source>
        <dbReference type="ARBA" id="ARBA00022737"/>
    </source>
</evidence>
<organism evidence="3 4">
    <name type="scientific">Glossina brevipalpis</name>
    <dbReference type="NCBI Taxonomy" id="37001"/>
    <lineage>
        <taxon>Eukaryota</taxon>
        <taxon>Metazoa</taxon>
        <taxon>Ecdysozoa</taxon>
        <taxon>Arthropoda</taxon>
        <taxon>Hexapoda</taxon>
        <taxon>Insecta</taxon>
        <taxon>Pterygota</taxon>
        <taxon>Neoptera</taxon>
        <taxon>Endopterygota</taxon>
        <taxon>Diptera</taxon>
        <taxon>Brachycera</taxon>
        <taxon>Muscomorpha</taxon>
        <taxon>Hippoboscoidea</taxon>
        <taxon>Glossinidae</taxon>
        <taxon>Glossina</taxon>
    </lineage>
</organism>
<dbReference type="PANTHER" id="PTHR46669">
    <property type="entry name" value="LEUCINE-RICH PPR MOTIF-CONTAINING PROTEIN, MITOCHONDRIAL"/>
    <property type="match status" value="1"/>
</dbReference>
<dbReference type="AlphaFoldDB" id="A0A1A9WFX4"/>
<keyword evidence="4" id="KW-1185">Reference proteome</keyword>
<dbReference type="GO" id="GO:0005634">
    <property type="term" value="C:nucleus"/>
    <property type="evidence" value="ECO:0007669"/>
    <property type="project" value="TreeGrafter"/>
</dbReference>
<evidence type="ECO:0000313" key="4">
    <source>
        <dbReference type="Proteomes" id="UP000091820"/>
    </source>
</evidence>
<dbReference type="VEuPathDB" id="VectorBase:GBRI018310"/>
<reference evidence="4" key="1">
    <citation type="submission" date="2014-03" db="EMBL/GenBank/DDBJ databases">
        <authorList>
            <person name="Aksoy S."/>
            <person name="Warren W."/>
            <person name="Wilson R.K."/>
        </authorList>
    </citation>
    <scope>NUCLEOTIDE SEQUENCE [LARGE SCALE GENOMIC DNA]</scope>
    <source>
        <strain evidence="4">IAEA</strain>
    </source>
</reference>
<dbReference type="Gene3D" id="1.25.40.10">
    <property type="entry name" value="Tetratricopeptide repeat domain"/>
    <property type="match status" value="1"/>
</dbReference>
<proteinExistence type="predicted"/>
<dbReference type="InterPro" id="IPR011990">
    <property type="entry name" value="TPR-like_helical_dom_sf"/>
</dbReference>
<name>A0A1A9WFX4_9MUSC</name>
<dbReference type="EnsemblMetazoa" id="GBRI018310-RA">
    <property type="protein sequence ID" value="GBRI018310-PA"/>
    <property type="gene ID" value="GBRI018310"/>
</dbReference>